<proteinExistence type="inferred from homology"/>
<dbReference type="Gene3D" id="3.40.50.300">
    <property type="entry name" value="P-loop containing nucleotide triphosphate hydrolases"/>
    <property type="match status" value="1"/>
</dbReference>
<feature type="compositionally biased region" description="Low complexity" evidence="3">
    <location>
        <begin position="114"/>
        <end position="132"/>
    </location>
</feature>
<keyword evidence="2" id="KW-0597">Phosphoprotein</keyword>
<dbReference type="GO" id="GO:0005525">
    <property type="term" value="F:GTP binding"/>
    <property type="evidence" value="ECO:0007669"/>
    <property type="project" value="InterPro"/>
</dbReference>
<dbReference type="PANTHER" id="PTHR45775">
    <property type="entry name" value="RAD, GEM/KIR FAMILY MEMBER 2, ISOFORM C"/>
    <property type="match status" value="1"/>
</dbReference>
<dbReference type="Pfam" id="PF00071">
    <property type="entry name" value="Ras"/>
    <property type="match status" value="1"/>
</dbReference>
<dbReference type="InterPro" id="IPR027417">
    <property type="entry name" value="P-loop_NTPase"/>
</dbReference>
<dbReference type="InterPro" id="IPR051641">
    <property type="entry name" value="RGK_GTP-binding_reg"/>
</dbReference>
<name>A0A0L8GQE1_OCTBM</name>
<dbReference type="GO" id="GO:0005886">
    <property type="term" value="C:plasma membrane"/>
    <property type="evidence" value="ECO:0007669"/>
    <property type="project" value="TreeGrafter"/>
</dbReference>
<evidence type="ECO:0000313" key="4">
    <source>
        <dbReference type="EMBL" id="KOF79064.1"/>
    </source>
</evidence>
<dbReference type="GO" id="GO:0005246">
    <property type="term" value="F:calcium channel regulator activity"/>
    <property type="evidence" value="ECO:0007669"/>
    <property type="project" value="TreeGrafter"/>
</dbReference>
<dbReference type="InterPro" id="IPR001806">
    <property type="entry name" value="Small_GTPase"/>
</dbReference>
<organism evidence="4">
    <name type="scientific">Octopus bimaculoides</name>
    <name type="common">California two-spotted octopus</name>
    <dbReference type="NCBI Taxonomy" id="37653"/>
    <lineage>
        <taxon>Eukaryota</taxon>
        <taxon>Metazoa</taxon>
        <taxon>Spiralia</taxon>
        <taxon>Lophotrochozoa</taxon>
        <taxon>Mollusca</taxon>
        <taxon>Cephalopoda</taxon>
        <taxon>Coleoidea</taxon>
        <taxon>Octopodiformes</taxon>
        <taxon>Octopoda</taxon>
        <taxon>Incirrata</taxon>
        <taxon>Octopodidae</taxon>
        <taxon>Octopus</taxon>
    </lineage>
</organism>
<accession>A0A0L8GQE1</accession>
<evidence type="ECO:0000256" key="1">
    <source>
        <dbReference type="ARBA" id="ARBA00008846"/>
    </source>
</evidence>
<dbReference type="PANTHER" id="PTHR45775:SF6">
    <property type="entry name" value="RAD, GEM_KIR FAMILY MEMBER 2, ISOFORM C"/>
    <property type="match status" value="1"/>
</dbReference>
<dbReference type="OrthoDB" id="5239715at2759"/>
<dbReference type="EMBL" id="KQ420859">
    <property type="protein sequence ID" value="KOF79064.1"/>
    <property type="molecule type" value="Genomic_DNA"/>
</dbReference>
<dbReference type="STRING" id="37653.A0A0L8GQE1"/>
<feature type="region of interest" description="Disordered" evidence="3">
    <location>
        <begin position="76"/>
        <end position="133"/>
    </location>
</feature>
<evidence type="ECO:0008006" key="5">
    <source>
        <dbReference type="Google" id="ProtNLM"/>
    </source>
</evidence>
<gene>
    <name evidence="4" type="ORF">OCBIM_22029951mg</name>
</gene>
<reference evidence="4" key="1">
    <citation type="submission" date="2015-07" db="EMBL/GenBank/DDBJ databases">
        <title>MeaNS - Measles Nucleotide Surveillance Program.</title>
        <authorList>
            <person name="Tran T."/>
            <person name="Druce J."/>
        </authorList>
    </citation>
    <scope>NUCLEOTIDE SEQUENCE</scope>
    <source>
        <strain evidence="4">UCB-OBI-ISO-001</strain>
        <tissue evidence="4">Gonad</tissue>
    </source>
</reference>
<dbReference type="AlphaFoldDB" id="A0A0L8GQE1"/>
<dbReference type="SUPFAM" id="SSF52540">
    <property type="entry name" value="P-loop containing nucleoside triphosphate hydrolases"/>
    <property type="match status" value="1"/>
</dbReference>
<dbReference type="GO" id="GO:0003924">
    <property type="term" value="F:GTPase activity"/>
    <property type="evidence" value="ECO:0007669"/>
    <property type="project" value="InterPro"/>
</dbReference>
<dbReference type="SMART" id="SM00173">
    <property type="entry name" value="RAS"/>
    <property type="match status" value="1"/>
</dbReference>
<evidence type="ECO:0000256" key="3">
    <source>
        <dbReference type="SAM" id="MobiDB-lite"/>
    </source>
</evidence>
<comment type="similarity">
    <text evidence="1">Belongs to the small GTPase superfamily. RGK family.</text>
</comment>
<feature type="region of interest" description="Disordered" evidence="3">
    <location>
        <begin position="1"/>
        <end position="25"/>
    </location>
</feature>
<evidence type="ECO:0000256" key="2">
    <source>
        <dbReference type="ARBA" id="ARBA00022553"/>
    </source>
</evidence>
<feature type="compositionally biased region" description="Polar residues" evidence="3">
    <location>
        <begin position="87"/>
        <end position="98"/>
    </location>
</feature>
<sequence length="283" mass="31136">MSPSREAVSAPHSRSCSFRNKPRSREVEMLGARPRTNSMPNPDPIYLSVSCENIGDRPTGGLYRVRSFTKTPKGLVNRGDSFKKRSNNSVMSSGSTITDHNEQCGGGSDRGTRSRTLSVASSQGSNSCSGSSTTAPTYFRQVILGASGVGKTSILRQFMTSEYMGVVENSDMGSDRAVILVANKIDLVRKREVSSDEARSIAVNYDCKYVETSAALNHQIDDLLVGGLSQIRLKLNIHVQDNSQTLTNKKNKNRRTKTRRSLISKIFKKNSRKVKSCDNLFDL</sequence>
<dbReference type="SMART" id="SM00175">
    <property type="entry name" value="RAB"/>
    <property type="match status" value="1"/>
</dbReference>
<protein>
    <recommendedName>
        <fullName evidence="5">Small monomeric GTPase</fullName>
    </recommendedName>
</protein>